<evidence type="ECO:0000256" key="1">
    <source>
        <dbReference type="ARBA" id="ARBA00004496"/>
    </source>
</evidence>
<dbReference type="AlphaFoldDB" id="A0A9D1GNG4"/>
<dbReference type="PROSITE" id="PS51257">
    <property type="entry name" value="PROKAR_LIPOPROTEIN"/>
    <property type="match status" value="1"/>
</dbReference>
<dbReference type="PANTHER" id="PTHR46630">
    <property type="entry name" value="TETRATRICOPEPTIDE REPEAT PROTEIN 29"/>
    <property type="match status" value="1"/>
</dbReference>
<gene>
    <name evidence="7" type="ORF">IAC35_06135</name>
</gene>
<dbReference type="GO" id="GO:0005737">
    <property type="term" value="C:cytoplasm"/>
    <property type="evidence" value="ECO:0007669"/>
    <property type="project" value="UniProtKB-SubCell"/>
</dbReference>
<organism evidence="7 8">
    <name type="scientific">Candidatus Cryptobacteroides merdipullorum</name>
    <dbReference type="NCBI Taxonomy" id="2840771"/>
    <lineage>
        <taxon>Bacteria</taxon>
        <taxon>Pseudomonadati</taxon>
        <taxon>Bacteroidota</taxon>
        <taxon>Bacteroidia</taxon>
        <taxon>Bacteroidales</taxon>
        <taxon>Candidatus Cryptobacteroides</taxon>
    </lineage>
</organism>
<name>A0A9D1GNG4_9BACT</name>
<evidence type="ECO:0000256" key="2">
    <source>
        <dbReference type="ARBA" id="ARBA00022490"/>
    </source>
</evidence>
<sequence length="332" mass="36465">MKKYLVIVAAAALFAVGSCGNESADKILDAAASLIAENPSEALELLDSLAETGVNGRTREARLSQLRSVALDKNAVDTADISVILPAFRYYERHGDELDKARTYFYYGRVLQNGGDDDAALEAFSAADLYADRTDDIYLKGLIADCLADIYDDNEEFGTAMEFYDEALGFFEEIGNIRNEMYVLDDMSRTCLCLEDYGEAVSYAEKAVNKAVMLNDTSEILSMTMSLSDAYLSEGYSESAYEIIRQVSDRYCGGEVPSEFAATLCQIYLASGNIPEARRCAETLSASYEGRDVDPGAYGLLFSVEQAAGNYEKACEYLIGFIDALDRENELV</sequence>
<evidence type="ECO:0000256" key="5">
    <source>
        <dbReference type="ARBA" id="ARBA00038253"/>
    </source>
</evidence>
<feature type="chain" id="PRO_5039017961" description="Tetratricopeptide repeat protein" evidence="6">
    <location>
        <begin position="21"/>
        <end position="332"/>
    </location>
</feature>
<dbReference type="InterPro" id="IPR051476">
    <property type="entry name" value="Bac_ResReg_Asp_Phosphatase"/>
</dbReference>
<comment type="caution">
    <text evidence="7">The sequence shown here is derived from an EMBL/GenBank/DDBJ whole genome shotgun (WGS) entry which is preliminary data.</text>
</comment>
<evidence type="ECO:0008006" key="9">
    <source>
        <dbReference type="Google" id="ProtNLM"/>
    </source>
</evidence>
<comment type="subcellular location">
    <subcellularLocation>
        <location evidence="1">Cytoplasm</location>
    </subcellularLocation>
</comment>
<comment type="similarity">
    <text evidence="5">Belongs to the Rap family.</text>
</comment>
<feature type="signal peptide" evidence="6">
    <location>
        <begin position="1"/>
        <end position="20"/>
    </location>
</feature>
<dbReference type="Proteomes" id="UP000886881">
    <property type="component" value="Unassembled WGS sequence"/>
</dbReference>
<keyword evidence="4" id="KW-0802">TPR repeat</keyword>
<proteinExistence type="inferred from homology"/>
<dbReference type="PANTHER" id="PTHR46630:SF1">
    <property type="entry name" value="TETRATRICOPEPTIDE REPEAT PROTEIN 29"/>
    <property type="match status" value="1"/>
</dbReference>
<keyword evidence="6" id="KW-0732">Signal</keyword>
<evidence type="ECO:0000256" key="6">
    <source>
        <dbReference type="SAM" id="SignalP"/>
    </source>
</evidence>
<evidence type="ECO:0000256" key="3">
    <source>
        <dbReference type="ARBA" id="ARBA00022737"/>
    </source>
</evidence>
<evidence type="ECO:0000313" key="8">
    <source>
        <dbReference type="Proteomes" id="UP000886881"/>
    </source>
</evidence>
<evidence type="ECO:0000313" key="7">
    <source>
        <dbReference type="EMBL" id="HIT47418.1"/>
    </source>
</evidence>
<keyword evidence="2" id="KW-0963">Cytoplasm</keyword>
<reference evidence="7" key="2">
    <citation type="journal article" date="2021" name="PeerJ">
        <title>Extensive microbial diversity within the chicken gut microbiome revealed by metagenomics and culture.</title>
        <authorList>
            <person name="Gilroy R."/>
            <person name="Ravi A."/>
            <person name="Getino M."/>
            <person name="Pursley I."/>
            <person name="Horton D.L."/>
            <person name="Alikhan N.F."/>
            <person name="Baker D."/>
            <person name="Gharbi K."/>
            <person name="Hall N."/>
            <person name="Watson M."/>
            <person name="Adriaenssens E.M."/>
            <person name="Foster-Nyarko E."/>
            <person name="Jarju S."/>
            <person name="Secka A."/>
            <person name="Antonio M."/>
            <person name="Oren A."/>
            <person name="Chaudhuri R.R."/>
            <person name="La Ragione R."/>
            <person name="Hildebrand F."/>
            <person name="Pallen M.J."/>
        </authorList>
    </citation>
    <scope>NUCLEOTIDE SEQUENCE</scope>
    <source>
        <strain evidence="7">ChiHecec2B26-709</strain>
    </source>
</reference>
<protein>
    <recommendedName>
        <fullName evidence="9">Tetratricopeptide repeat protein</fullName>
    </recommendedName>
</protein>
<feature type="non-terminal residue" evidence="7">
    <location>
        <position position="332"/>
    </location>
</feature>
<reference evidence="7" key="1">
    <citation type="submission" date="2020-10" db="EMBL/GenBank/DDBJ databases">
        <authorList>
            <person name="Gilroy R."/>
        </authorList>
    </citation>
    <scope>NUCLEOTIDE SEQUENCE</scope>
    <source>
        <strain evidence="7">ChiHecec2B26-709</strain>
    </source>
</reference>
<keyword evidence="3" id="KW-0677">Repeat</keyword>
<evidence type="ECO:0000256" key="4">
    <source>
        <dbReference type="ARBA" id="ARBA00022803"/>
    </source>
</evidence>
<dbReference type="EMBL" id="DVLC01000114">
    <property type="protein sequence ID" value="HIT47418.1"/>
    <property type="molecule type" value="Genomic_DNA"/>
</dbReference>
<dbReference type="Gene3D" id="1.25.40.10">
    <property type="entry name" value="Tetratricopeptide repeat domain"/>
    <property type="match status" value="1"/>
</dbReference>
<dbReference type="SUPFAM" id="SSF48452">
    <property type="entry name" value="TPR-like"/>
    <property type="match status" value="1"/>
</dbReference>
<dbReference type="InterPro" id="IPR011990">
    <property type="entry name" value="TPR-like_helical_dom_sf"/>
</dbReference>
<accession>A0A9D1GNG4</accession>